<gene>
    <name evidence="1" type="ORF">HPB51_011168</name>
</gene>
<keyword evidence="2" id="KW-1185">Reference proteome</keyword>
<evidence type="ECO:0000313" key="1">
    <source>
        <dbReference type="EMBL" id="KAH8027938.1"/>
    </source>
</evidence>
<accession>A0A9J6E135</accession>
<organism evidence="1 2">
    <name type="scientific">Rhipicephalus microplus</name>
    <name type="common">Cattle tick</name>
    <name type="synonym">Boophilus microplus</name>
    <dbReference type="NCBI Taxonomy" id="6941"/>
    <lineage>
        <taxon>Eukaryota</taxon>
        <taxon>Metazoa</taxon>
        <taxon>Ecdysozoa</taxon>
        <taxon>Arthropoda</taxon>
        <taxon>Chelicerata</taxon>
        <taxon>Arachnida</taxon>
        <taxon>Acari</taxon>
        <taxon>Parasitiformes</taxon>
        <taxon>Ixodida</taxon>
        <taxon>Ixodoidea</taxon>
        <taxon>Ixodidae</taxon>
        <taxon>Rhipicephalinae</taxon>
        <taxon>Rhipicephalus</taxon>
        <taxon>Boophilus</taxon>
    </lineage>
</organism>
<dbReference type="AlphaFoldDB" id="A0A9J6E135"/>
<proteinExistence type="predicted"/>
<name>A0A9J6E135_RHIMP</name>
<dbReference type="Proteomes" id="UP000821866">
    <property type="component" value="Chromosome 4"/>
</dbReference>
<dbReference type="EMBL" id="JABSTU010000006">
    <property type="protein sequence ID" value="KAH8027938.1"/>
    <property type="molecule type" value="Genomic_DNA"/>
</dbReference>
<reference evidence="1" key="1">
    <citation type="journal article" date="2020" name="Cell">
        <title>Large-Scale Comparative Analyses of Tick Genomes Elucidate Their Genetic Diversity and Vector Capacities.</title>
        <authorList>
            <consortium name="Tick Genome and Microbiome Consortium (TIGMIC)"/>
            <person name="Jia N."/>
            <person name="Wang J."/>
            <person name="Shi W."/>
            <person name="Du L."/>
            <person name="Sun Y."/>
            <person name="Zhan W."/>
            <person name="Jiang J.F."/>
            <person name="Wang Q."/>
            <person name="Zhang B."/>
            <person name="Ji P."/>
            <person name="Bell-Sakyi L."/>
            <person name="Cui X.M."/>
            <person name="Yuan T.T."/>
            <person name="Jiang B.G."/>
            <person name="Yang W.F."/>
            <person name="Lam T.T."/>
            <person name="Chang Q.C."/>
            <person name="Ding S.J."/>
            <person name="Wang X.J."/>
            <person name="Zhu J.G."/>
            <person name="Ruan X.D."/>
            <person name="Zhao L."/>
            <person name="Wei J.T."/>
            <person name="Ye R.Z."/>
            <person name="Que T.C."/>
            <person name="Du C.H."/>
            <person name="Zhou Y.H."/>
            <person name="Cheng J.X."/>
            <person name="Dai P.F."/>
            <person name="Guo W.B."/>
            <person name="Han X.H."/>
            <person name="Huang E.J."/>
            <person name="Li L.F."/>
            <person name="Wei W."/>
            <person name="Gao Y.C."/>
            <person name="Liu J.Z."/>
            <person name="Shao H.Z."/>
            <person name="Wang X."/>
            <person name="Wang C.C."/>
            <person name="Yang T.C."/>
            <person name="Huo Q.B."/>
            <person name="Li W."/>
            <person name="Chen H.Y."/>
            <person name="Chen S.E."/>
            <person name="Zhou L.G."/>
            <person name="Ni X.B."/>
            <person name="Tian J.H."/>
            <person name="Sheng Y."/>
            <person name="Liu T."/>
            <person name="Pan Y.S."/>
            <person name="Xia L.Y."/>
            <person name="Li J."/>
            <person name="Zhao F."/>
            <person name="Cao W.C."/>
        </authorList>
    </citation>
    <scope>NUCLEOTIDE SEQUENCE</scope>
    <source>
        <strain evidence="1">Rmic-2018</strain>
    </source>
</reference>
<comment type="caution">
    <text evidence="1">The sequence shown here is derived from an EMBL/GenBank/DDBJ whole genome shotgun (WGS) entry which is preliminary data.</text>
</comment>
<reference evidence="1" key="2">
    <citation type="submission" date="2021-09" db="EMBL/GenBank/DDBJ databases">
        <authorList>
            <person name="Jia N."/>
            <person name="Wang J."/>
            <person name="Shi W."/>
            <person name="Du L."/>
            <person name="Sun Y."/>
            <person name="Zhan W."/>
            <person name="Jiang J."/>
            <person name="Wang Q."/>
            <person name="Zhang B."/>
            <person name="Ji P."/>
            <person name="Sakyi L.B."/>
            <person name="Cui X."/>
            <person name="Yuan T."/>
            <person name="Jiang B."/>
            <person name="Yang W."/>
            <person name="Lam T.T.-Y."/>
            <person name="Chang Q."/>
            <person name="Ding S."/>
            <person name="Wang X."/>
            <person name="Zhu J."/>
            <person name="Ruan X."/>
            <person name="Zhao L."/>
            <person name="Wei J."/>
            <person name="Que T."/>
            <person name="Du C."/>
            <person name="Cheng J."/>
            <person name="Dai P."/>
            <person name="Han X."/>
            <person name="Huang E."/>
            <person name="Gao Y."/>
            <person name="Liu J."/>
            <person name="Shao H."/>
            <person name="Ye R."/>
            <person name="Li L."/>
            <person name="Wei W."/>
            <person name="Wang X."/>
            <person name="Wang C."/>
            <person name="Huo Q."/>
            <person name="Li W."/>
            <person name="Guo W."/>
            <person name="Chen H."/>
            <person name="Chen S."/>
            <person name="Zhou L."/>
            <person name="Zhou L."/>
            <person name="Ni X."/>
            <person name="Tian J."/>
            <person name="Zhou Y."/>
            <person name="Sheng Y."/>
            <person name="Liu T."/>
            <person name="Pan Y."/>
            <person name="Xia L."/>
            <person name="Li J."/>
            <person name="Zhao F."/>
            <person name="Cao W."/>
        </authorList>
    </citation>
    <scope>NUCLEOTIDE SEQUENCE</scope>
    <source>
        <strain evidence="1">Rmic-2018</strain>
        <tissue evidence="1">Larvae</tissue>
    </source>
</reference>
<sequence>MTALVRMLLDGDRQITFIREEVSRRLKIYVIGEARLTIDAFGSQTPMEERRCRRLECWLKNCRSNTRVRIKAFEIPETSGDLVPPPDDPLTHLTQEGGLKLADAVPDGYHPGVGIELLVGVTGTSKQVV</sequence>
<protein>
    <submittedName>
        <fullName evidence="1">Uncharacterized protein</fullName>
    </submittedName>
</protein>
<evidence type="ECO:0000313" key="2">
    <source>
        <dbReference type="Proteomes" id="UP000821866"/>
    </source>
</evidence>